<dbReference type="Proteomes" id="UP000253383">
    <property type="component" value="Unassembled WGS sequence"/>
</dbReference>
<dbReference type="EMBL" id="QOWE01000029">
    <property type="protein sequence ID" value="RCR66341.1"/>
    <property type="molecule type" value="Genomic_DNA"/>
</dbReference>
<sequence length="797" mass="89301">MKLPGLLFSTGILLILTRSAIAQTTYSLQARVINARQEPLAVDARLLSLPDSALLQGGLFPDGLVSFPAIRPQNAVLRLSSLSFADTLILVHREGLPRRDLGVIVLRERHFQLDEVRIRSQAPLVRHGSNGSVEVQVAGTILAGSPSVTQVLERSPGVLFNEGRMSVVGKGEALLFLNDQAITYEQLMAIPVSQIVRIEIIANPSSRYDAEGKAVIRIVTKTKVEKGLTGTVTQLGTYSDFAGGESNTVSDLNYRKGKLTMAANYALRTGHDREILHTTRTRPAAAQYLHSDLTTDWQRKLRQYSSFGLGVQYNPSEKTYFSLGYKGNLDRLGGNQYSRNRITDTLNQGVYNSSLAKNERRLNHSLIFNYNRTLDSLGSTLFLGSQVARFRTDVRDLIDENNAVNDSSFTRRLKNNQSYHITISSTQADYTKVISSNTKLETGLKLTYATTASATDFLVAASEAHFQLDPKLSSRFEYTEWLSAAYVNYSGAIGKRLRLGAGVRGEWTQYDLKTTAGAGRVIRKRYFSVFPTLFLTKTLPGDLALRLSYVAKITRPRYQALNPWVIYQDPFTTIQGNPNLVPEKVHSFEMGMNYRQFDLRGGYNYTLDPISGAALRGDGPNSYVLKGINLEKDHTFFITGSVASTIRWWNTTNTITLSRSQSIDHQYGFELVKPRPQLYAYTSNTFTIKDLFRIQLLAWYLGDRYYGLYHNNSRATVTLGLEKDFFKNAGKLRFTANDLFHQTNASGTYSVGETDIYFDRTYATSSFTIGLTYRFGKPLRTAYRSTSTAETEQNRAR</sequence>
<evidence type="ECO:0000313" key="6">
    <source>
        <dbReference type="Proteomes" id="UP000253383"/>
    </source>
</evidence>
<dbReference type="Pfam" id="PF14905">
    <property type="entry name" value="OMP_b-brl_3"/>
    <property type="match status" value="1"/>
</dbReference>
<keyword evidence="2" id="KW-0472">Membrane</keyword>
<evidence type="ECO:0000256" key="1">
    <source>
        <dbReference type="ARBA" id="ARBA00004442"/>
    </source>
</evidence>
<dbReference type="RefSeq" id="WP_114409357.1">
    <property type="nucleotide sequence ID" value="NZ_QOWE01000029.1"/>
</dbReference>
<dbReference type="OrthoDB" id="8764943at2"/>
<dbReference type="InterPro" id="IPR036942">
    <property type="entry name" value="Beta-barrel_TonB_sf"/>
</dbReference>
<dbReference type="InterPro" id="IPR041700">
    <property type="entry name" value="OMP_b-brl_3"/>
</dbReference>
<keyword evidence="6" id="KW-1185">Reference proteome</keyword>
<comment type="caution">
    <text evidence="5">The sequence shown here is derived from an EMBL/GenBank/DDBJ whole genome shotgun (WGS) entry which is preliminary data.</text>
</comment>
<gene>
    <name evidence="5" type="ORF">DUE52_27780</name>
</gene>
<proteinExistence type="predicted"/>
<evidence type="ECO:0000256" key="2">
    <source>
        <dbReference type="ARBA" id="ARBA00023136"/>
    </source>
</evidence>
<evidence type="ECO:0000313" key="5">
    <source>
        <dbReference type="EMBL" id="RCR66341.1"/>
    </source>
</evidence>
<keyword evidence="5" id="KW-0675">Receptor</keyword>
<keyword evidence="3" id="KW-0998">Cell outer membrane</keyword>
<accession>A0A368JJP2</accession>
<dbReference type="PANTHER" id="PTHR40980:SF3">
    <property type="entry name" value="TONB-DEPENDENT RECEPTOR-LIKE BETA-BARREL DOMAIN-CONTAINING PROTEIN"/>
    <property type="match status" value="1"/>
</dbReference>
<dbReference type="GO" id="GO:0009279">
    <property type="term" value="C:cell outer membrane"/>
    <property type="evidence" value="ECO:0007669"/>
    <property type="project" value="UniProtKB-SubCell"/>
</dbReference>
<comment type="subcellular location">
    <subcellularLocation>
        <location evidence="1">Cell outer membrane</location>
    </subcellularLocation>
</comment>
<evidence type="ECO:0000256" key="3">
    <source>
        <dbReference type="ARBA" id="ARBA00023237"/>
    </source>
</evidence>
<evidence type="ECO:0000259" key="4">
    <source>
        <dbReference type="Pfam" id="PF14905"/>
    </source>
</evidence>
<reference evidence="5 6" key="1">
    <citation type="submission" date="2018-07" db="EMBL/GenBank/DDBJ databases">
        <title>Genome analysis of Larkinella rosea.</title>
        <authorList>
            <person name="Zhou Z."/>
            <person name="Wang G."/>
        </authorList>
    </citation>
    <scope>NUCLEOTIDE SEQUENCE [LARGE SCALE GENOMIC DNA]</scope>
    <source>
        <strain evidence="6">zzj9</strain>
    </source>
</reference>
<name>A0A368JJP2_9BACT</name>
<dbReference type="PANTHER" id="PTHR40980">
    <property type="entry name" value="PLUG DOMAIN-CONTAINING PROTEIN"/>
    <property type="match status" value="1"/>
</dbReference>
<dbReference type="AlphaFoldDB" id="A0A368JJP2"/>
<feature type="domain" description="Outer membrane protein beta-barrel" evidence="4">
    <location>
        <begin position="372"/>
        <end position="773"/>
    </location>
</feature>
<organism evidence="5 6">
    <name type="scientific">Larkinella punicea</name>
    <dbReference type="NCBI Taxonomy" id="2315727"/>
    <lineage>
        <taxon>Bacteria</taxon>
        <taxon>Pseudomonadati</taxon>
        <taxon>Bacteroidota</taxon>
        <taxon>Cytophagia</taxon>
        <taxon>Cytophagales</taxon>
        <taxon>Spirosomataceae</taxon>
        <taxon>Larkinella</taxon>
    </lineage>
</organism>
<dbReference type="Gene3D" id="2.40.170.20">
    <property type="entry name" value="TonB-dependent receptor, beta-barrel domain"/>
    <property type="match status" value="1"/>
</dbReference>
<dbReference type="SUPFAM" id="SSF56935">
    <property type="entry name" value="Porins"/>
    <property type="match status" value="1"/>
</dbReference>
<protein>
    <submittedName>
        <fullName evidence="5">TonB-dependent receptor</fullName>
    </submittedName>
</protein>